<keyword evidence="2" id="KW-1185">Reference proteome</keyword>
<sequence>MTPFLRKNRVKKRKSQSKILKGELISRNLICTSDRIQKINQGIVIYEKPRRGDLKSLKRRICSQFLSNRIHSKTFSANGSRN</sequence>
<accession>A0A0E2BDI5</accession>
<evidence type="ECO:0000313" key="2">
    <source>
        <dbReference type="Proteomes" id="UP000006329"/>
    </source>
</evidence>
<dbReference type="AlphaFoldDB" id="A0A0E2BDI5"/>
<proteinExistence type="predicted"/>
<reference evidence="1" key="1">
    <citation type="submission" date="2012-10" db="EMBL/GenBank/DDBJ databases">
        <authorList>
            <person name="Harkins D.M."/>
            <person name="Durkin A.S."/>
            <person name="Brinkac L.M."/>
            <person name="Haft D.H."/>
            <person name="Selengut J.D."/>
            <person name="Sanka R."/>
            <person name="DePew J."/>
            <person name="Purushe J."/>
            <person name="Matthias M.A."/>
            <person name="Vinetz J.M."/>
            <person name="Sutton G.G."/>
            <person name="Nierman W.C."/>
            <person name="Fouts D.E."/>
        </authorList>
    </citation>
    <scope>NUCLEOTIDE SEQUENCE [LARGE SCALE GENOMIC DNA]</scope>
    <source>
        <strain evidence="1">MOR084</strain>
    </source>
</reference>
<name>A0A0E2BDI5_9LEPT</name>
<organism evidence="1 2">
    <name type="scientific">Leptospira santarosai str. MOR084</name>
    <dbReference type="NCBI Taxonomy" id="1049984"/>
    <lineage>
        <taxon>Bacteria</taxon>
        <taxon>Pseudomonadati</taxon>
        <taxon>Spirochaetota</taxon>
        <taxon>Spirochaetia</taxon>
        <taxon>Leptospirales</taxon>
        <taxon>Leptospiraceae</taxon>
        <taxon>Leptospira</taxon>
    </lineage>
</organism>
<comment type="caution">
    <text evidence="1">The sequence shown here is derived from an EMBL/GenBank/DDBJ whole genome shotgun (WGS) entry which is preliminary data.</text>
</comment>
<protein>
    <submittedName>
        <fullName evidence="1">Uncharacterized protein</fullName>
    </submittedName>
</protein>
<evidence type="ECO:0000313" key="1">
    <source>
        <dbReference type="EMBL" id="EKO33408.1"/>
    </source>
</evidence>
<dbReference type="EMBL" id="AHON02000051">
    <property type="protein sequence ID" value="EKO33408.1"/>
    <property type="molecule type" value="Genomic_DNA"/>
</dbReference>
<gene>
    <name evidence="1" type="ORF">LEP1GSC179_2652</name>
</gene>
<dbReference type="Proteomes" id="UP000006329">
    <property type="component" value="Unassembled WGS sequence"/>
</dbReference>